<reference evidence="3 4" key="1">
    <citation type="journal article" date="2019" name="Nat. Med.">
        <title>A library of human gut bacterial isolates paired with longitudinal multiomics data enables mechanistic microbiome research.</title>
        <authorList>
            <person name="Poyet M."/>
            <person name="Groussin M."/>
            <person name="Gibbons S.M."/>
            <person name="Avila-Pacheco J."/>
            <person name="Jiang X."/>
            <person name="Kearney S.M."/>
            <person name="Perrotta A.R."/>
            <person name="Berdy B."/>
            <person name="Zhao S."/>
            <person name="Lieberman T.D."/>
            <person name="Swanson P.K."/>
            <person name="Smith M."/>
            <person name="Roesemann S."/>
            <person name="Alexander J.E."/>
            <person name="Rich S.A."/>
            <person name="Livny J."/>
            <person name="Vlamakis H."/>
            <person name="Clish C."/>
            <person name="Bullock K."/>
            <person name="Deik A."/>
            <person name="Scott J."/>
            <person name="Pierce K.A."/>
            <person name="Xavier R.J."/>
            <person name="Alm E.J."/>
        </authorList>
    </citation>
    <scope>NUCLEOTIDE SEQUENCE [LARGE SCALE GENOMIC DNA]</scope>
    <source>
        <strain evidence="3 4">BIOML-A163</strain>
    </source>
</reference>
<keyword evidence="2" id="KW-0472">Membrane</keyword>
<evidence type="ECO:0000256" key="2">
    <source>
        <dbReference type="SAM" id="Phobius"/>
    </source>
</evidence>
<keyword evidence="2" id="KW-1133">Transmembrane helix</keyword>
<dbReference type="EMBL" id="VWLE01000092">
    <property type="protein sequence ID" value="KAA3952572.1"/>
    <property type="molecule type" value="Genomic_DNA"/>
</dbReference>
<accession>A0A5M5C449</accession>
<name>A0A5M5C449_BACOV</name>
<dbReference type="PROSITE" id="PS51257">
    <property type="entry name" value="PROKAR_LIPOPROTEIN"/>
    <property type="match status" value="1"/>
</dbReference>
<dbReference type="Proteomes" id="UP000323717">
    <property type="component" value="Unassembled WGS sequence"/>
</dbReference>
<keyword evidence="2" id="KW-0812">Transmembrane</keyword>
<protein>
    <submittedName>
        <fullName evidence="3">Uncharacterized protein</fullName>
    </submittedName>
</protein>
<evidence type="ECO:0000256" key="1">
    <source>
        <dbReference type="SAM" id="MobiDB-lite"/>
    </source>
</evidence>
<evidence type="ECO:0000313" key="4">
    <source>
        <dbReference type="Proteomes" id="UP000323717"/>
    </source>
</evidence>
<sequence length="71" mass="7867">MKMKLTSDQWNRIIQAIVTAVVTICNIILVSSCAVTMSMSVQKNNSSSTQQIEQKSESRNDSTTLDLSPNF</sequence>
<feature type="compositionally biased region" description="Polar residues" evidence="1">
    <location>
        <begin position="44"/>
        <end position="53"/>
    </location>
</feature>
<dbReference type="AlphaFoldDB" id="A0A5M5C449"/>
<feature type="compositionally biased region" description="Polar residues" evidence="1">
    <location>
        <begin position="61"/>
        <end position="71"/>
    </location>
</feature>
<organism evidence="3 4">
    <name type="scientific">Bacteroides ovatus</name>
    <dbReference type="NCBI Taxonomy" id="28116"/>
    <lineage>
        <taxon>Bacteria</taxon>
        <taxon>Pseudomonadati</taxon>
        <taxon>Bacteroidota</taxon>
        <taxon>Bacteroidia</taxon>
        <taxon>Bacteroidales</taxon>
        <taxon>Bacteroidaceae</taxon>
        <taxon>Bacteroides</taxon>
    </lineage>
</organism>
<feature type="transmembrane region" description="Helical" evidence="2">
    <location>
        <begin position="12"/>
        <end position="35"/>
    </location>
</feature>
<gene>
    <name evidence="3" type="ORF">F3D71_08895</name>
</gene>
<feature type="region of interest" description="Disordered" evidence="1">
    <location>
        <begin position="44"/>
        <end position="71"/>
    </location>
</feature>
<proteinExistence type="predicted"/>
<comment type="caution">
    <text evidence="3">The sequence shown here is derived from an EMBL/GenBank/DDBJ whole genome shotgun (WGS) entry which is preliminary data.</text>
</comment>
<evidence type="ECO:0000313" key="3">
    <source>
        <dbReference type="EMBL" id="KAA3952572.1"/>
    </source>
</evidence>